<accession>A0A1C2HVU2</accession>
<proteinExistence type="predicted"/>
<dbReference type="AlphaFoldDB" id="A0A1C2HVU2"/>
<evidence type="ECO:0000313" key="1">
    <source>
        <dbReference type="EMBL" id="OCX67839.1"/>
    </source>
</evidence>
<protein>
    <recommendedName>
        <fullName evidence="3">Antitoxin MazE</fullName>
    </recommendedName>
</protein>
<dbReference type="OrthoDB" id="3734119at2"/>
<sequence>MSSLHSSTDKATRHRARMKSAGLRPVQFWVPDTRSPEFVAQVRHQCLKLKDDSTEADILQFTEEAAAHTDGWV</sequence>
<organism evidence="1 2">
    <name type="scientific">Acidithiobacillus thiooxidans</name>
    <name type="common">Thiobacillus thiooxidans</name>
    <dbReference type="NCBI Taxonomy" id="930"/>
    <lineage>
        <taxon>Bacteria</taxon>
        <taxon>Pseudomonadati</taxon>
        <taxon>Pseudomonadota</taxon>
        <taxon>Acidithiobacillia</taxon>
        <taxon>Acidithiobacillales</taxon>
        <taxon>Acidithiobacillaceae</taxon>
        <taxon>Acidithiobacillus</taxon>
    </lineage>
</organism>
<name>A0A1C2HVU2_ACITH</name>
<dbReference type="Pfam" id="PF11455">
    <property type="entry name" value="MazE-like"/>
    <property type="match status" value="1"/>
</dbReference>
<comment type="caution">
    <text evidence="1">The sequence shown here is derived from an EMBL/GenBank/DDBJ whole genome shotgun (WGS) entry which is preliminary data.</text>
</comment>
<gene>
    <name evidence="1" type="ORF">A6M23_19765</name>
</gene>
<reference evidence="1" key="1">
    <citation type="journal article" date="2016" name="Int. J. Mol. Sci.">
        <title>Comparative genomics of the extreme acidophile Acidithiobacillus thiooxidans reveals intraspecific divergence and niche adaptation.</title>
        <authorList>
            <person name="Zhang X."/>
            <person name="Feng X."/>
            <person name="Tao J."/>
            <person name="Ma L."/>
            <person name="Xiao Y."/>
            <person name="Liang Y."/>
            <person name="Liu X."/>
            <person name="Yin H."/>
        </authorList>
    </citation>
    <scope>NUCLEOTIDE SEQUENCE [LARGE SCALE GENOMIC DNA]</scope>
    <source>
        <strain evidence="1">DXS-W</strain>
    </source>
</reference>
<dbReference type="EMBL" id="LWRY01000296">
    <property type="protein sequence ID" value="OCX67839.1"/>
    <property type="molecule type" value="Genomic_DNA"/>
</dbReference>
<dbReference type="Proteomes" id="UP000095008">
    <property type="component" value="Unassembled WGS sequence"/>
</dbReference>
<evidence type="ECO:0000313" key="2">
    <source>
        <dbReference type="Proteomes" id="UP000095008"/>
    </source>
</evidence>
<dbReference type="RefSeq" id="WP_065974668.1">
    <property type="nucleotide sequence ID" value="NZ_LWRY01000296.1"/>
</dbReference>
<dbReference type="InterPro" id="IPR021558">
    <property type="entry name" value="MazE-like"/>
</dbReference>
<evidence type="ECO:0008006" key="3">
    <source>
        <dbReference type="Google" id="ProtNLM"/>
    </source>
</evidence>
<keyword evidence="2" id="KW-1185">Reference proteome</keyword>